<evidence type="ECO:0000256" key="1">
    <source>
        <dbReference type="SAM" id="Coils"/>
    </source>
</evidence>
<gene>
    <name evidence="3" type="ORF">JM658_05010</name>
</gene>
<evidence type="ECO:0000313" key="3">
    <source>
        <dbReference type="EMBL" id="MCF8714182.1"/>
    </source>
</evidence>
<feature type="signal peptide" evidence="2">
    <location>
        <begin position="1"/>
        <end position="21"/>
    </location>
</feature>
<comment type="caution">
    <text evidence="3">The sequence shown here is derived from an EMBL/GenBank/DDBJ whole genome shotgun (WGS) entry which is preliminary data.</text>
</comment>
<dbReference type="EMBL" id="JAETXX010000002">
    <property type="protein sequence ID" value="MCF8714182.1"/>
    <property type="molecule type" value="Genomic_DNA"/>
</dbReference>
<name>A0ABS9J182_9FLAO</name>
<evidence type="ECO:0000256" key="2">
    <source>
        <dbReference type="SAM" id="SignalP"/>
    </source>
</evidence>
<keyword evidence="1" id="KW-0175">Coiled coil</keyword>
<feature type="chain" id="PRO_5046623688" description="OmpA family protein" evidence="2">
    <location>
        <begin position="22"/>
        <end position="252"/>
    </location>
</feature>
<protein>
    <recommendedName>
        <fullName evidence="5">OmpA family protein</fullName>
    </recommendedName>
</protein>
<feature type="coiled-coil region" evidence="1">
    <location>
        <begin position="24"/>
        <end position="82"/>
    </location>
</feature>
<dbReference type="Proteomes" id="UP000829517">
    <property type="component" value="Unassembled WGS sequence"/>
</dbReference>
<sequence length="252" mass="27945">MRTFTITLLLLVLSINTPLSAQSKKELKEQVATLNDKVKVLKQTQSDLAVSQNKVKSLEFQVEQLEETNKGLLDNMNNFLSTSTQQSNSISRTLEALRKREKQIKGIRDTFSANDSVALLVLTDLKKTLGENAQIGVEKGSIIVKMENSTLFSGKEDNPEVTASAKDFIGRLAATITKYPELSVSAQSAGDDWRINSLRASAITKTLQEDFEIAPTRLKVTTNTGGGNVSYIFLHPDFNAFYLEVRDDLKKL</sequence>
<keyword evidence="2" id="KW-0732">Signal</keyword>
<keyword evidence="4" id="KW-1185">Reference proteome</keyword>
<evidence type="ECO:0000313" key="4">
    <source>
        <dbReference type="Proteomes" id="UP000829517"/>
    </source>
</evidence>
<proteinExistence type="predicted"/>
<reference evidence="3 4" key="1">
    <citation type="submission" date="2021-01" db="EMBL/GenBank/DDBJ databases">
        <title>Genome sequencing of Joostella atrarenae M1-2 (= KCTC 23194).</title>
        <authorList>
            <person name="Zakaria M.R."/>
            <person name="Lam M.Q."/>
            <person name="Chong C.S."/>
        </authorList>
    </citation>
    <scope>NUCLEOTIDE SEQUENCE [LARGE SCALE GENOMIC DNA]</scope>
    <source>
        <strain evidence="3 4">M1-2</strain>
    </source>
</reference>
<dbReference type="RefSeq" id="WP_236958144.1">
    <property type="nucleotide sequence ID" value="NZ_JAETXX010000002.1"/>
</dbReference>
<accession>A0ABS9J182</accession>
<organism evidence="3 4">
    <name type="scientific">Joostella atrarenae</name>
    <dbReference type="NCBI Taxonomy" id="679257"/>
    <lineage>
        <taxon>Bacteria</taxon>
        <taxon>Pseudomonadati</taxon>
        <taxon>Bacteroidota</taxon>
        <taxon>Flavobacteriia</taxon>
        <taxon>Flavobacteriales</taxon>
        <taxon>Flavobacteriaceae</taxon>
        <taxon>Joostella</taxon>
    </lineage>
</organism>
<evidence type="ECO:0008006" key="5">
    <source>
        <dbReference type="Google" id="ProtNLM"/>
    </source>
</evidence>